<dbReference type="InterPro" id="IPR001394">
    <property type="entry name" value="Peptidase_C19_UCH"/>
</dbReference>
<feature type="domain" description="USP" evidence="2">
    <location>
        <begin position="173"/>
        <end position="750"/>
    </location>
</feature>
<dbReference type="CDD" id="cd02257">
    <property type="entry name" value="Peptidase_C19"/>
    <property type="match status" value="1"/>
</dbReference>
<dbReference type="InterPro" id="IPR050185">
    <property type="entry name" value="Ub_carboxyl-term_hydrolase"/>
</dbReference>
<reference evidence="3" key="1">
    <citation type="submission" date="2019-11" db="EMBL/GenBank/DDBJ databases">
        <title>Leishmania tarentolae CDS.</title>
        <authorList>
            <person name="Goto Y."/>
            <person name="Yamagishi J."/>
        </authorList>
    </citation>
    <scope>NUCLEOTIDE SEQUENCE [LARGE SCALE GENOMIC DNA]</scope>
    <source>
        <strain evidence="3">Parrot Tar II</strain>
    </source>
</reference>
<evidence type="ECO:0000256" key="1">
    <source>
        <dbReference type="SAM" id="MobiDB-lite"/>
    </source>
</evidence>
<name>A0A640KA70_LEITA</name>
<feature type="compositionally biased region" description="Basic and acidic residues" evidence="1">
    <location>
        <begin position="100"/>
        <end position="109"/>
    </location>
</feature>
<dbReference type="InterPro" id="IPR038765">
    <property type="entry name" value="Papain-like_cys_pep_sf"/>
</dbReference>
<protein>
    <submittedName>
        <fullName evidence="3">Ubiqitin hydrolase, putative</fullName>
    </submittedName>
</protein>
<evidence type="ECO:0000259" key="2">
    <source>
        <dbReference type="PROSITE" id="PS50235"/>
    </source>
</evidence>
<sequence>MRLHVLRQGRQDATSCLFTMPATAAPSRQKQHDESLREESMISFEMELDEAIELTFDASVVELADAARGARFRGKTDTLPVARAASQHTVTQSQGSTSRLRVDESRSGKDLQNTAGTTDGVDSPVVTPANGATITDSMAVSSRMLTCKDTSASQRHAEAQASRQQEFNPMVLCPLQNLGNTCYFNAGVQLLVNCPALVYAVRSSPFAQRTRRNIPPIARAVPMPEAAADGSMSKLCLKGGAATHTLFKEFSALLARMELGCADGERAISPICALDSLARAYPQFEGRSQQDAAEMMASLLASLEEEGGQYVEVTQLLQSFEEDAAALRHDMESVASSPLAPEPAMRILQGAISPPLEADTAPSMASNPHEHSEPCTTEEYSQPSLLYSTSENSLLPGPRSAHFLAVLRLMERVNHENELLEQHVKQRRGMTGASTFKPPRLHFNPLLDSFRGYALSEVKCHNCRAVSRVVSAYNGLLLDVPTPKQRRRYALAHPNAPRRVDSDNPVGQVKKPFRLTWWNPLCLCVAAWRQLKRLFQDPFPYPLWLDECLDIHFEPEVLRGCNRYHCESCDTISDATKSETLLALPEYLLIHMKRFEAGRFFNSKKSDSVFFPTSWRSLTKREAKRSPEDKGNVLPALPDCLDLRHYLHSSVAPFAEPIQPSLWSTDNEPHQQHHPNRDDASSTASFIATTYTLDGIVNHHGGYDGGHYTVFLYKATEERQAWVYISDDEVEQAEDIVSTDTEYVLLYRRQLLVQDAPESSEAEQLRRKACYYLSLSPSTSSPAANASAATAAAPHASKLHSRCPFPSSMADGVGSAPPDAESATPESWVYISRMWLQRVAFMHEPGPIVNRLCYCRPEDQGRVSMYQTLFPATVKVPAEVPHVHGPPVNWFYVPITQKDYDIFYNAFGGNAAMTRNEYESLRAMQENFCTAIDTAERQRRNATRPAFQR</sequence>
<dbReference type="GO" id="GO:0004843">
    <property type="term" value="F:cysteine-type deubiquitinase activity"/>
    <property type="evidence" value="ECO:0007669"/>
    <property type="project" value="InterPro"/>
</dbReference>
<dbReference type="PANTHER" id="PTHR21646:SF92">
    <property type="entry name" value="CARBOXYL-TERMINAL HYDROLASE, PUTATIVE-RELATED"/>
    <property type="match status" value="1"/>
</dbReference>
<feature type="region of interest" description="Disordered" evidence="1">
    <location>
        <begin position="83"/>
        <end position="126"/>
    </location>
</feature>
<feature type="region of interest" description="Disordered" evidence="1">
    <location>
        <begin position="660"/>
        <end position="680"/>
    </location>
</feature>
<feature type="region of interest" description="Disordered" evidence="1">
    <location>
        <begin position="356"/>
        <end position="381"/>
    </location>
</feature>
<proteinExistence type="predicted"/>
<dbReference type="PROSITE" id="PS00973">
    <property type="entry name" value="USP_2"/>
    <property type="match status" value="1"/>
</dbReference>
<evidence type="ECO:0000313" key="4">
    <source>
        <dbReference type="Proteomes" id="UP000419144"/>
    </source>
</evidence>
<gene>
    <name evidence="3" type="ORF">LtaPh_0902400</name>
</gene>
<dbReference type="InterPro" id="IPR018200">
    <property type="entry name" value="USP_CS"/>
</dbReference>
<dbReference type="VEuPathDB" id="TriTrypDB:LtaPh_0902400"/>
<dbReference type="AlphaFoldDB" id="A0A640KA70"/>
<dbReference type="InterPro" id="IPR028889">
    <property type="entry name" value="USP"/>
</dbReference>
<keyword evidence="3" id="KW-0378">Hydrolase</keyword>
<feature type="compositionally biased region" description="Basic and acidic residues" evidence="1">
    <location>
        <begin position="667"/>
        <end position="680"/>
    </location>
</feature>
<dbReference type="Proteomes" id="UP000419144">
    <property type="component" value="Unassembled WGS sequence"/>
</dbReference>
<dbReference type="EMBL" id="BLBS01000010">
    <property type="protein sequence ID" value="GET86272.1"/>
    <property type="molecule type" value="Genomic_DNA"/>
</dbReference>
<dbReference type="Gene3D" id="3.90.70.10">
    <property type="entry name" value="Cysteine proteinases"/>
    <property type="match status" value="1"/>
</dbReference>
<dbReference type="OrthoDB" id="73004at2759"/>
<dbReference type="PANTHER" id="PTHR21646">
    <property type="entry name" value="UBIQUITIN CARBOXYL-TERMINAL HYDROLASE"/>
    <property type="match status" value="1"/>
</dbReference>
<evidence type="ECO:0000313" key="3">
    <source>
        <dbReference type="EMBL" id="GET86272.1"/>
    </source>
</evidence>
<dbReference type="Pfam" id="PF00443">
    <property type="entry name" value="UCH"/>
    <property type="match status" value="1"/>
</dbReference>
<dbReference type="GO" id="GO:0016579">
    <property type="term" value="P:protein deubiquitination"/>
    <property type="evidence" value="ECO:0007669"/>
    <property type="project" value="InterPro"/>
</dbReference>
<dbReference type="PROSITE" id="PS50235">
    <property type="entry name" value="USP_3"/>
    <property type="match status" value="1"/>
</dbReference>
<dbReference type="SUPFAM" id="SSF54001">
    <property type="entry name" value="Cysteine proteinases"/>
    <property type="match status" value="1"/>
</dbReference>
<keyword evidence="4" id="KW-1185">Reference proteome</keyword>
<feature type="compositionally biased region" description="Polar residues" evidence="1">
    <location>
        <begin position="86"/>
        <end position="99"/>
    </location>
</feature>
<comment type="caution">
    <text evidence="3">The sequence shown here is derived from an EMBL/GenBank/DDBJ whole genome shotgun (WGS) entry which is preliminary data.</text>
</comment>
<accession>A0A640KA70</accession>
<organism evidence="3 4">
    <name type="scientific">Leishmania tarentolae</name>
    <name type="common">Sauroleishmania tarentolae</name>
    <dbReference type="NCBI Taxonomy" id="5689"/>
    <lineage>
        <taxon>Eukaryota</taxon>
        <taxon>Discoba</taxon>
        <taxon>Euglenozoa</taxon>
        <taxon>Kinetoplastea</taxon>
        <taxon>Metakinetoplastina</taxon>
        <taxon>Trypanosomatida</taxon>
        <taxon>Trypanosomatidae</taxon>
        <taxon>Leishmaniinae</taxon>
        <taxon>Leishmania</taxon>
        <taxon>lizard Leishmania</taxon>
    </lineage>
</organism>